<dbReference type="SUPFAM" id="SSF53098">
    <property type="entry name" value="Ribonuclease H-like"/>
    <property type="match status" value="1"/>
</dbReference>
<dbReference type="InterPro" id="IPR050951">
    <property type="entry name" value="Retrovirus_Pol_polyprotein"/>
</dbReference>
<dbReference type="GO" id="GO:0015074">
    <property type="term" value="P:DNA integration"/>
    <property type="evidence" value="ECO:0007669"/>
    <property type="project" value="InterPro"/>
</dbReference>
<dbReference type="PANTHER" id="PTHR37984:SF5">
    <property type="entry name" value="PROTEIN NYNRIN-LIKE"/>
    <property type="match status" value="1"/>
</dbReference>
<evidence type="ECO:0000259" key="2">
    <source>
        <dbReference type="PROSITE" id="PS50994"/>
    </source>
</evidence>
<name>V5GI50_ANOGL</name>
<feature type="compositionally biased region" description="Basic and acidic residues" evidence="1">
    <location>
        <begin position="130"/>
        <end position="142"/>
    </location>
</feature>
<organism evidence="3">
    <name type="scientific">Anoplophora glabripennis</name>
    <name type="common">Asian longhorn beetle</name>
    <name type="synonym">Anoplophora nobilis</name>
    <dbReference type="NCBI Taxonomy" id="217634"/>
    <lineage>
        <taxon>Eukaryota</taxon>
        <taxon>Metazoa</taxon>
        <taxon>Ecdysozoa</taxon>
        <taxon>Arthropoda</taxon>
        <taxon>Hexapoda</taxon>
        <taxon>Insecta</taxon>
        <taxon>Pterygota</taxon>
        <taxon>Neoptera</taxon>
        <taxon>Endopterygota</taxon>
        <taxon>Coleoptera</taxon>
        <taxon>Polyphaga</taxon>
        <taxon>Cucujiformia</taxon>
        <taxon>Chrysomeloidea</taxon>
        <taxon>Cerambycidae</taxon>
        <taxon>Lamiinae</taxon>
        <taxon>Lamiini</taxon>
        <taxon>Anoplophora</taxon>
    </lineage>
</organism>
<dbReference type="PROSITE" id="PS50994">
    <property type="entry name" value="INTEGRASE"/>
    <property type="match status" value="1"/>
</dbReference>
<feature type="compositionally biased region" description="Acidic residues" evidence="1">
    <location>
        <begin position="225"/>
        <end position="242"/>
    </location>
</feature>
<proteinExistence type="predicted"/>
<feature type="non-terminal residue" evidence="3">
    <location>
        <position position="1"/>
    </location>
</feature>
<dbReference type="InterPro" id="IPR001584">
    <property type="entry name" value="Integrase_cat-core"/>
</dbReference>
<feature type="compositionally biased region" description="Low complexity" evidence="1">
    <location>
        <begin position="270"/>
        <end position="286"/>
    </location>
</feature>
<feature type="compositionally biased region" description="Polar residues" evidence="1">
    <location>
        <begin position="353"/>
        <end position="362"/>
    </location>
</feature>
<dbReference type="OrthoDB" id="125159at2759"/>
<feature type="region of interest" description="Disordered" evidence="1">
    <location>
        <begin position="208"/>
        <end position="362"/>
    </location>
</feature>
<accession>V5GI50</accession>
<dbReference type="InterPro" id="IPR012337">
    <property type="entry name" value="RNaseH-like_sf"/>
</dbReference>
<dbReference type="Gene3D" id="3.30.420.10">
    <property type="entry name" value="Ribonuclease H-like superfamily/Ribonuclease H"/>
    <property type="match status" value="1"/>
</dbReference>
<evidence type="ECO:0000313" key="3">
    <source>
        <dbReference type="EMBL" id="JAB63724.1"/>
    </source>
</evidence>
<dbReference type="GO" id="GO:0003676">
    <property type="term" value="F:nucleic acid binding"/>
    <property type="evidence" value="ECO:0007669"/>
    <property type="project" value="InterPro"/>
</dbReference>
<protein>
    <submittedName>
        <fullName evidence="3">Pro-Pol polyprotein</fullName>
    </submittedName>
</protein>
<reference evidence="3" key="1">
    <citation type="submission" date="2013-07" db="EMBL/GenBank/DDBJ databases">
        <title>Midgut Transcriptome Profiling of Anoplphora glabripennis, a Lignocellulose Degrading, Wood-Boring Cerambycid.</title>
        <authorList>
            <person name="Scully E.D."/>
            <person name="Hoover K."/>
            <person name="Carlson J.E."/>
            <person name="Tien M."/>
            <person name="Geib S.M."/>
        </authorList>
    </citation>
    <scope>NUCLEOTIDE SEQUENCE</scope>
</reference>
<gene>
    <name evidence="3" type="primary">POL</name>
</gene>
<dbReference type="PANTHER" id="PTHR37984">
    <property type="entry name" value="PROTEIN CBG26694"/>
    <property type="match status" value="1"/>
</dbReference>
<feature type="region of interest" description="Disordered" evidence="1">
    <location>
        <begin position="121"/>
        <end position="142"/>
    </location>
</feature>
<dbReference type="InterPro" id="IPR036397">
    <property type="entry name" value="RNaseH_sf"/>
</dbReference>
<dbReference type="EMBL" id="GALX01004742">
    <property type="protein sequence ID" value="JAB63724.1"/>
    <property type="molecule type" value="Transcribed_RNA"/>
</dbReference>
<sequence>TRAKELVMFMEEVFARYGYPASIITDAARLYQSVKWTHYMETNHIQGYTAPVYHQRANPVERRIQELKKTIRALVIERPARWQEALPEALFALRTRTNAATGASPAMLLFGQNIRRPGDWVIPEAARPPPEPRNERLARARRRQEVYQRNLFPEPREAPRHYQRGDLVLTKTRPGNPPFAPKWSGPYPIVEVLGDGVYVVDQNGNAQPIHVDDLRTPPPPRANDMDEAPADPPEPGEPDDDGTASRIGDEDDVVVHPEPLPDIPARVELPSRPTTPTSPQPSCSVPHEPLYRTRVWHPSTRPPPQPGGRPRRRRSVMVIVSPTASRSSPNFEPSTSASDAAHAEPPDDPDPNIASTSTYGEV</sequence>
<feature type="compositionally biased region" description="Polar residues" evidence="1">
    <location>
        <begin position="322"/>
        <end position="336"/>
    </location>
</feature>
<feature type="domain" description="Integrase catalytic" evidence="2">
    <location>
        <begin position="1"/>
        <end position="113"/>
    </location>
</feature>
<dbReference type="AlphaFoldDB" id="V5GI50"/>
<evidence type="ECO:0000256" key="1">
    <source>
        <dbReference type="SAM" id="MobiDB-lite"/>
    </source>
</evidence>